<evidence type="ECO:0000313" key="3">
    <source>
        <dbReference type="EMBL" id="MDQ0514112.1"/>
    </source>
</evidence>
<proteinExistence type="predicted"/>
<protein>
    <submittedName>
        <fullName evidence="3">Malonate-semialdehyde dehydrogenase (Acetylating)/methylmalonate-semialdehyde dehydrogenase</fullName>
        <ecNumber evidence="3">1.2.1.18</ecNumber>
        <ecNumber evidence="3">1.2.1.27</ecNumber>
    </submittedName>
</protein>
<dbReference type="PANTHER" id="PTHR43866:SF4">
    <property type="entry name" value="MALONATE-SEMIALDEHYDE DEHYDROGENASE"/>
    <property type="match status" value="1"/>
</dbReference>
<comment type="caution">
    <text evidence="3">The sequence shown here is derived from an EMBL/GenBank/DDBJ whole genome shotgun (WGS) entry which is preliminary data.</text>
</comment>
<dbReference type="PANTHER" id="PTHR43866">
    <property type="entry name" value="MALONATE-SEMIALDEHYDE DEHYDROGENASE"/>
    <property type="match status" value="1"/>
</dbReference>
<evidence type="ECO:0000256" key="1">
    <source>
        <dbReference type="ARBA" id="ARBA00023002"/>
    </source>
</evidence>
<dbReference type="EC" id="1.2.1.27" evidence="3"/>
<evidence type="ECO:0000259" key="2">
    <source>
        <dbReference type="Pfam" id="PF00171"/>
    </source>
</evidence>
<dbReference type="InterPro" id="IPR016161">
    <property type="entry name" value="Ald_DH/histidinol_DH"/>
</dbReference>
<dbReference type="GO" id="GO:0004491">
    <property type="term" value="F:methylmalonate-semialdehyde dehydrogenase (acylating, NAD) activity"/>
    <property type="evidence" value="ECO:0007669"/>
    <property type="project" value="UniProtKB-EC"/>
</dbReference>
<evidence type="ECO:0000313" key="4">
    <source>
        <dbReference type="Proteomes" id="UP001240643"/>
    </source>
</evidence>
<dbReference type="Gene3D" id="3.40.605.10">
    <property type="entry name" value="Aldehyde Dehydrogenase, Chain A, domain 1"/>
    <property type="match status" value="1"/>
</dbReference>
<dbReference type="SUPFAM" id="SSF53720">
    <property type="entry name" value="ALDH-like"/>
    <property type="match status" value="1"/>
</dbReference>
<dbReference type="Pfam" id="PF00171">
    <property type="entry name" value="Aldedh"/>
    <property type="match status" value="1"/>
</dbReference>
<dbReference type="InterPro" id="IPR016163">
    <property type="entry name" value="Ald_DH_C"/>
</dbReference>
<dbReference type="GO" id="GO:0018478">
    <property type="term" value="F:malonate-semialdehyde dehydrogenase (acetylating) activity"/>
    <property type="evidence" value="ECO:0007669"/>
    <property type="project" value="UniProtKB-EC"/>
</dbReference>
<dbReference type="EMBL" id="JAUSWO010000001">
    <property type="protein sequence ID" value="MDQ0514112.1"/>
    <property type="molecule type" value="Genomic_DNA"/>
</dbReference>
<dbReference type="Gene3D" id="3.40.309.10">
    <property type="entry name" value="Aldehyde Dehydrogenase, Chain A, domain 2"/>
    <property type="match status" value="1"/>
</dbReference>
<organism evidence="3 4">
    <name type="scientific">Mycoplasmoides fastidiosum</name>
    <dbReference type="NCBI Taxonomy" id="92758"/>
    <lineage>
        <taxon>Bacteria</taxon>
        <taxon>Bacillati</taxon>
        <taxon>Mycoplasmatota</taxon>
        <taxon>Mycoplasmoidales</taxon>
        <taxon>Mycoplasmoidaceae</taxon>
        <taxon>Mycoplasmoides</taxon>
    </lineage>
</organism>
<dbReference type="RefSeq" id="WP_256547199.1">
    <property type="nucleotide sequence ID" value="NZ_CP101809.1"/>
</dbReference>
<dbReference type="InterPro" id="IPR016162">
    <property type="entry name" value="Ald_DH_N"/>
</dbReference>
<dbReference type="InterPro" id="IPR010061">
    <property type="entry name" value="MeMal-semiAld_DH"/>
</dbReference>
<accession>A0ABU0LZJ6</accession>
<name>A0ABU0LZJ6_9BACT</name>
<keyword evidence="1 3" id="KW-0560">Oxidoreductase</keyword>
<gene>
    <name evidence="3" type="ORF">J2Z62_000550</name>
</gene>
<feature type="domain" description="Aldehyde dehydrogenase" evidence="2">
    <location>
        <begin position="16"/>
        <end position="466"/>
    </location>
</feature>
<reference evidence="3" key="1">
    <citation type="submission" date="2023-07" db="EMBL/GenBank/DDBJ databases">
        <title>Genomic Encyclopedia of Type Strains, Phase IV (KMG-IV): sequencing the most valuable type-strain genomes for metagenomic binning, comparative biology and taxonomic classification.</title>
        <authorList>
            <person name="Goeker M."/>
        </authorList>
    </citation>
    <scope>NUCLEOTIDE SEQUENCE [LARGE SCALE GENOMIC DNA]</scope>
    <source>
        <strain evidence="3">DSM 21204</strain>
    </source>
</reference>
<sequence length="483" mass="52798">MKITTFTNNTPTTYNSATTIPVFNPHTGKEIAQLEFTPPTALDTIVADALIAQKQWQRLTYKKRAEIFYRYRELLELNRLELARLIHEDNGKSMLEAMAEIDKCIELTEFSCSIPQIISGESQQVSRGIECQEHRRPLGVVAVITPFNFPLMVPHWSVPNALMLGNAVILKPSESTPLASFRMGALLAEAGLPKNLFHIVNGGIDIVKALATHPQIQALSFVGSTTVAKSVYQEAVAHNKRALCLGGAKNYVFAMKDTDPKVTASEILASAVGMAGQRCMALSVAVLVGDNPELYQELVTQAKNFHLDDPIPPLVSPVAITKIKTYTQAAIAKGATVLVDGQDFAKPANQADGYWHGPTLIDWTNCPDEMGLDEVFGPVLEIVQVPTIEAAIAFQNRSPYGNSVCIFTQSARIAQEVLSQCKAGMMGINIGVAVPREPFSFGGLNQSKFGYGDITGKSSINFWTDLIKVTTKWNPVYKVDWLS</sequence>
<dbReference type="Proteomes" id="UP001240643">
    <property type="component" value="Unassembled WGS sequence"/>
</dbReference>
<keyword evidence="4" id="KW-1185">Reference proteome</keyword>
<dbReference type="InterPro" id="IPR015590">
    <property type="entry name" value="Aldehyde_DH_dom"/>
</dbReference>
<dbReference type="EC" id="1.2.1.18" evidence="3"/>